<feature type="non-terminal residue" evidence="3">
    <location>
        <position position="74"/>
    </location>
</feature>
<protein>
    <submittedName>
        <fullName evidence="3">Short-chain dehydrogenase reductase 2</fullName>
    </submittedName>
</protein>
<gene>
    <name evidence="3" type="ORF">PHISCL_10948</name>
</gene>
<evidence type="ECO:0000313" key="3">
    <source>
        <dbReference type="EMBL" id="RJE16715.1"/>
    </source>
</evidence>
<evidence type="ECO:0000256" key="2">
    <source>
        <dbReference type="ARBA" id="ARBA00023002"/>
    </source>
</evidence>
<comment type="similarity">
    <text evidence="1">Belongs to the short-chain dehydrogenases/reductases (SDR) family.</text>
</comment>
<organism evidence="3 4">
    <name type="scientific">Aspergillus sclerotialis</name>
    <dbReference type="NCBI Taxonomy" id="2070753"/>
    <lineage>
        <taxon>Eukaryota</taxon>
        <taxon>Fungi</taxon>
        <taxon>Dikarya</taxon>
        <taxon>Ascomycota</taxon>
        <taxon>Pezizomycotina</taxon>
        <taxon>Eurotiomycetes</taxon>
        <taxon>Eurotiomycetidae</taxon>
        <taxon>Eurotiales</taxon>
        <taxon>Aspergillaceae</taxon>
        <taxon>Aspergillus</taxon>
        <taxon>Aspergillus subgen. Polypaecilum</taxon>
    </lineage>
</organism>
<dbReference type="STRING" id="2070753.A0A3A2ZFH6"/>
<dbReference type="InterPro" id="IPR002347">
    <property type="entry name" value="SDR_fam"/>
</dbReference>
<sequence>MDVNTVSHFWTVKEFLPGMIQKDHGHIITVASLASFVGVGQITDYSCSKAAALAFHEGLTQEIRHWYRSKKIRT</sequence>
<dbReference type="Pfam" id="PF00106">
    <property type="entry name" value="adh_short"/>
    <property type="match status" value="1"/>
</dbReference>
<dbReference type="OrthoDB" id="10253736at2759"/>
<dbReference type="SUPFAM" id="SSF51735">
    <property type="entry name" value="NAD(P)-binding Rossmann-fold domains"/>
    <property type="match status" value="1"/>
</dbReference>
<proteinExistence type="inferred from homology"/>
<reference evidence="4" key="1">
    <citation type="submission" date="2017-02" db="EMBL/GenBank/DDBJ databases">
        <authorList>
            <person name="Tafer H."/>
            <person name="Lopandic K."/>
        </authorList>
    </citation>
    <scope>NUCLEOTIDE SEQUENCE [LARGE SCALE GENOMIC DNA]</scope>
    <source>
        <strain evidence="4">CBS 366.77</strain>
    </source>
</reference>
<keyword evidence="2" id="KW-0560">Oxidoreductase</keyword>
<dbReference type="Gene3D" id="3.40.50.720">
    <property type="entry name" value="NAD(P)-binding Rossmann-like Domain"/>
    <property type="match status" value="1"/>
</dbReference>
<dbReference type="PANTHER" id="PTHR24322:SF736">
    <property type="entry name" value="RETINOL DEHYDROGENASE 10"/>
    <property type="match status" value="1"/>
</dbReference>
<evidence type="ECO:0000313" key="4">
    <source>
        <dbReference type="Proteomes" id="UP000266188"/>
    </source>
</evidence>
<dbReference type="EMBL" id="MVGC01003076">
    <property type="protein sequence ID" value="RJE16715.1"/>
    <property type="molecule type" value="Genomic_DNA"/>
</dbReference>
<dbReference type="Proteomes" id="UP000266188">
    <property type="component" value="Unassembled WGS sequence"/>
</dbReference>
<dbReference type="PANTHER" id="PTHR24322">
    <property type="entry name" value="PKSB"/>
    <property type="match status" value="1"/>
</dbReference>
<comment type="caution">
    <text evidence="3">The sequence shown here is derived from an EMBL/GenBank/DDBJ whole genome shotgun (WGS) entry which is preliminary data.</text>
</comment>
<dbReference type="InterPro" id="IPR036291">
    <property type="entry name" value="NAD(P)-bd_dom_sf"/>
</dbReference>
<name>A0A3A2ZFH6_9EURO</name>
<dbReference type="PRINTS" id="PR00081">
    <property type="entry name" value="GDHRDH"/>
</dbReference>
<dbReference type="AlphaFoldDB" id="A0A3A2ZFH6"/>
<dbReference type="GO" id="GO:0016616">
    <property type="term" value="F:oxidoreductase activity, acting on the CH-OH group of donors, NAD or NADP as acceptor"/>
    <property type="evidence" value="ECO:0007669"/>
    <property type="project" value="TreeGrafter"/>
</dbReference>
<accession>A0A3A2ZFH6</accession>
<keyword evidence="4" id="KW-1185">Reference proteome</keyword>
<evidence type="ECO:0000256" key="1">
    <source>
        <dbReference type="ARBA" id="ARBA00006484"/>
    </source>
</evidence>